<dbReference type="GO" id="GO:0004081">
    <property type="term" value="F:bis(5'-nucleosyl)-tetraphosphatase (asymmetrical) activity"/>
    <property type="evidence" value="ECO:0007669"/>
    <property type="project" value="TreeGrafter"/>
</dbReference>
<keyword evidence="5" id="KW-1185">Reference proteome</keyword>
<evidence type="ECO:0000313" key="5">
    <source>
        <dbReference type="Proteomes" id="UP000807306"/>
    </source>
</evidence>
<dbReference type="OrthoDB" id="276276at2759"/>
<name>A0A9P6EHS1_9AGAR</name>
<dbReference type="Gene3D" id="3.90.79.10">
    <property type="entry name" value="Nucleoside Triphosphate Pyrophosphohydrolase"/>
    <property type="match status" value="1"/>
</dbReference>
<sequence length="269" mass="30157">MLKSVFSGHGFHRERRKSMPNQQSSNATKQPDAAAATAAGTAPRRLTPKFSGPPKLSVNSTPAVSNSAWSSQDFLLGAGMVIIQPSSKKIVVLHEKELKYWFLPRGRKDVGESLEQTALREGYEESGYRVSFLPLLNPTHQPVPPNTEVLYLNTEAVFVTVTSWHPRQRRNGTVESHGGEYLTFWYAGEIPENAVPQEDTGMSDEQNYETFLLDFDEAMDRIFGAEKYVVQYVWNMFCRTEQMLKEQAEGAPSPNPFVESPDEIIPSSP</sequence>
<accession>A0A9P6EHS1</accession>
<dbReference type="PROSITE" id="PS00893">
    <property type="entry name" value="NUDIX_BOX"/>
    <property type="match status" value="1"/>
</dbReference>
<evidence type="ECO:0000259" key="3">
    <source>
        <dbReference type="PROSITE" id="PS51462"/>
    </source>
</evidence>
<protein>
    <recommendedName>
        <fullName evidence="3">Nudix hydrolase domain-containing protein</fullName>
    </recommendedName>
</protein>
<gene>
    <name evidence="4" type="ORF">CPB83DRAFT_813005</name>
</gene>
<dbReference type="PANTHER" id="PTHR21340">
    <property type="entry name" value="DIADENOSINE 5,5-P1,P4-TETRAPHOSPHATE PYROPHOSPHOHYDROLASE MUTT"/>
    <property type="match status" value="1"/>
</dbReference>
<organism evidence="4 5">
    <name type="scientific">Crepidotus variabilis</name>
    <dbReference type="NCBI Taxonomy" id="179855"/>
    <lineage>
        <taxon>Eukaryota</taxon>
        <taxon>Fungi</taxon>
        <taxon>Dikarya</taxon>
        <taxon>Basidiomycota</taxon>
        <taxon>Agaricomycotina</taxon>
        <taxon>Agaricomycetes</taxon>
        <taxon>Agaricomycetidae</taxon>
        <taxon>Agaricales</taxon>
        <taxon>Agaricineae</taxon>
        <taxon>Crepidotaceae</taxon>
        <taxon>Crepidotus</taxon>
    </lineage>
</organism>
<proteinExistence type="predicted"/>
<dbReference type="PROSITE" id="PS51462">
    <property type="entry name" value="NUDIX"/>
    <property type="match status" value="1"/>
</dbReference>
<reference evidence="4" key="1">
    <citation type="submission" date="2020-11" db="EMBL/GenBank/DDBJ databases">
        <authorList>
            <consortium name="DOE Joint Genome Institute"/>
            <person name="Ahrendt S."/>
            <person name="Riley R."/>
            <person name="Andreopoulos W."/>
            <person name="Labutti K."/>
            <person name="Pangilinan J."/>
            <person name="Ruiz-Duenas F.J."/>
            <person name="Barrasa J.M."/>
            <person name="Sanchez-Garcia M."/>
            <person name="Camarero S."/>
            <person name="Miyauchi S."/>
            <person name="Serrano A."/>
            <person name="Linde D."/>
            <person name="Babiker R."/>
            <person name="Drula E."/>
            <person name="Ayuso-Fernandez I."/>
            <person name="Pacheco R."/>
            <person name="Padilla G."/>
            <person name="Ferreira P."/>
            <person name="Barriuso J."/>
            <person name="Kellner H."/>
            <person name="Castanera R."/>
            <person name="Alfaro M."/>
            <person name="Ramirez L."/>
            <person name="Pisabarro A.G."/>
            <person name="Kuo A."/>
            <person name="Tritt A."/>
            <person name="Lipzen A."/>
            <person name="He G."/>
            <person name="Yan M."/>
            <person name="Ng V."/>
            <person name="Cullen D."/>
            <person name="Martin F."/>
            <person name="Rosso M.-N."/>
            <person name="Henrissat B."/>
            <person name="Hibbett D."/>
            <person name="Martinez A.T."/>
            <person name="Grigoriev I.V."/>
        </authorList>
    </citation>
    <scope>NUCLEOTIDE SEQUENCE</scope>
    <source>
        <strain evidence="4">CBS 506.95</strain>
    </source>
</reference>
<feature type="compositionally biased region" description="Low complexity" evidence="2">
    <location>
        <begin position="33"/>
        <end position="42"/>
    </location>
</feature>
<evidence type="ECO:0000256" key="1">
    <source>
        <dbReference type="ARBA" id="ARBA00022801"/>
    </source>
</evidence>
<comment type="caution">
    <text evidence="4">The sequence shown here is derived from an EMBL/GenBank/DDBJ whole genome shotgun (WGS) entry which is preliminary data.</text>
</comment>
<evidence type="ECO:0000313" key="4">
    <source>
        <dbReference type="EMBL" id="KAF9529150.1"/>
    </source>
</evidence>
<dbReference type="PANTHER" id="PTHR21340:SF0">
    <property type="entry name" value="BIS(5'-NUCLEOSYL)-TETRAPHOSPHATASE [ASYMMETRICAL]"/>
    <property type="match status" value="1"/>
</dbReference>
<feature type="region of interest" description="Disordered" evidence="2">
    <location>
        <begin position="1"/>
        <end position="65"/>
    </location>
</feature>
<dbReference type="SUPFAM" id="SSF55811">
    <property type="entry name" value="Nudix"/>
    <property type="match status" value="1"/>
</dbReference>
<feature type="region of interest" description="Disordered" evidence="2">
    <location>
        <begin position="247"/>
        <end position="269"/>
    </location>
</feature>
<dbReference type="Proteomes" id="UP000807306">
    <property type="component" value="Unassembled WGS sequence"/>
</dbReference>
<evidence type="ECO:0000256" key="2">
    <source>
        <dbReference type="SAM" id="MobiDB-lite"/>
    </source>
</evidence>
<keyword evidence="1" id="KW-0378">Hydrolase</keyword>
<dbReference type="InterPro" id="IPR015797">
    <property type="entry name" value="NUDIX_hydrolase-like_dom_sf"/>
</dbReference>
<dbReference type="EMBL" id="MU157848">
    <property type="protein sequence ID" value="KAF9529150.1"/>
    <property type="molecule type" value="Genomic_DNA"/>
</dbReference>
<dbReference type="InterPro" id="IPR000086">
    <property type="entry name" value="NUDIX_hydrolase_dom"/>
</dbReference>
<feature type="domain" description="Nudix hydrolase" evidence="3">
    <location>
        <begin position="73"/>
        <end position="237"/>
    </location>
</feature>
<dbReference type="AlphaFoldDB" id="A0A9P6EHS1"/>
<dbReference type="Pfam" id="PF00293">
    <property type="entry name" value="NUDIX"/>
    <property type="match status" value="1"/>
</dbReference>
<dbReference type="InterPro" id="IPR051325">
    <property type="entry name" value="Nudix_hydrolase_domain"/>
</dbReference>
<dbReference type="GO" id="GO:0006167">
    <property type="term" value="P:AMP biosynthetic process"/>
    <property type="evidence" value="ECO:0007669"/>
    <property type="project" value="TreeGrafter"/>
</dbReference>
<dbReference type="GO" id="GO:0006754">
    <property type="term" value="P:ATP biosynthetic process"/>
    <property type="evidence" value="ECO:0007669"/>
    <property type="project" value="TreeGrafter"/>
</dbReference>
<dbReference type="InterPro" id="IPR020084">
    <property type="entry name" value="NUDIX_hydrolase_CS"/>
</dbReference>
<feature type="compositionally biased region" description="Polar residues" evidence="2">
    <location>
        <begin position="19"/>
        <end position="29"/>
    </location>
</feature>